<evidence type="ECO:0000313" key="4">
    <source>
        <dbReference type="EMBL" id="MEN3070419.1"/>
    </source>
</evidence>
<feature type="compositionally biased region" description="Pro residues" evidence="1">
    <location>
        <begin position="172"/>
        <end position="186"/>
    </location>
</feature>
<keyword evidence="5" id="KW-1185">Reference proteome</keyword>
<dbReference type="InterPro" id="IPR011992">
    <property type="entry name" value="EF-hand-dom_pair"/>
</dbReference>
<dbReference type="InterPro" id="IPR018247">
    <property type="entry name" value="EF_Hand_1_Ca_BS"/>
</dbReference>
<evidence type="ECO:0000313" key="5">
    <source>
        <dbReference type="Proteomes" id="UP001410394"/>
    </source>
</evidence>
<feature type="region of interest" description="Disordered" evidence="1">
    <location>
        <begin position="143"/>
        <end position="186"/>
    </location>
</feature>
<evidence type="ECO:0000256" key="2">
    <source>
        <dbReference type="SAM" id="SignalP"/>
    </source>
</evidence>
<dbReference type="Pfam" id="PF13499">
    <property type="entry name" value="EF-hand_7"/>
    <property type="match status" value="1"/>
</dbReference>
<dbReference type="CDD" id="cd00051">
    <property type="entry name" value="EFh"/>
    <property type="match status" value="1"/>
</dbReference>
<dbReference type="Pfam" id="PF13202">
    <property type="entry name" value="EF-hand_5"/>
    <property type="match status" value="1"/>
</dbReference>
<gene>
    <name evidence="4" type="ORF">ABDB84_18180</name>
</gene>
<dbReference type="InterPro" id="IPR002048">
    <property type="entry name" value="EF_hand_dom"/>
</dbReference>
<dbReference type="SUPFAM" id="SSF47473">
    <property type="entry name" value="EF-hand"/>
    <property type="match status" value="1"/>
</dbReference>
<feature type="domain" description="EF-hand" evidence="3">
    <location>
        <begin position="135"/>
        <end position="170"/>
    </location>
</feature>
<dbReference type="RefSeq" id="WP_345921198.1">
    <property type="nucleotide sequence ID" value="NZ_JBDIVE010000013.1"/>
</dbReference>
<dbReference type="Proteomes" id="UP001410394">
    <property type="component" value="Unassembled WGS sequence"/>
</dbReference>
<dbReference type="EMBL" id="JBDIVE010000013">
    <property type="protein sequence ID" value="MEN3070419.1"/>
    <property type="molecule type" value="Genomic_DNA"/>
</dbReference>
<organism evidence="4 5">
    <name type="scientific">Uliginosibacterium sediminicola</name>
    <dbReference type="NCBI Taxonomy" id="2024550"/>
    <lineage>
        <taxon>Bacteria</taxon>
        <taxon>Pseudomonadati</taxon>
        <taxon>Pseudomonadota</taxon>
        <taxon>Betaproteobacteria</taxon>
        <taxon>Rhodocyclales</taxon>
        <taxon>Zoogloeaceae</taxon>
        <taxon>Uliginosibacterium</taxon>
    </lineage>
</organism>
<comment type="caution">
    <text evidence="4">The sequence shown here is derived from an EMBL/GenBank/DDBJ whole genome shotgun (WGS) entry which is preliminary data.</text>
</comment>
<sequence>MKTTHTLVSASLLALFASTAALAQQSAPASDAPVRHRVEIRIKDADTDKDGFISRAEAEKGLPQLFAHFDEVDTNKDGKISASELKAMARRMPPRKEPGPQSMPRMHAMHMMHGMPGGPGMYGIGQVITREELVQRNLRMLQDFDEADTDKDGKLSREEVRAWHEKMRSELPRPPQGGELPPPPRK</sequence>
<feature type="signal peptide" evidence="2">
    <location>
        <begin position="1"/>
        <end position="23"/>
    </location>
</feature>
<evidence type="ECO:0000259" key="3">
    <source>
        <dbReference type="PROSITE" id="PS50222"/>
    </source>
</evidence>
<evidence type="ECO:0000256" key="1">
    <source>
        <dbReference type="SAM" id="MobiDB-lite"/>
    </source>
</evidence>
<reference evidence="4 5" key="1">
    <citation type="journal article" date="2018" name="Int. J. Syst. Evol. Microbiol.">
        <title>Uliginosibacterium sediminicola sp. nov., isolated from freshwater sediment.</title>
        <authorList>
            <person name="Hwang W.M."/>
            <person name="Kim S.M."/>
            <person name="Kang K."/>
            <person name="Ahn T.Y."/>
        </authorList>
    </citation>
    <scope>NUCLEOTIDE SEQUENCE [LARGE SCALE GENOMIC DNA]</scope>
    <source>
        <strain evidence="4 5">M1-21</strain>
    </source>
</reference>
<dbReference type="Gene3D" id="1.10.238.10">
    <property type="entry name" value="EF-hand"/>
    <property type="match status" value="2"/>
</dbReference>
<keyword evidence="2" id="KW-0732">Signal</keyword>
<proteinExistence type="predicted"/>
<feature type="chain" id="PRO_5045570273" evidence="2">
    <location>
        <begin position="24"/>
        <end position="186"/>
    </location>
</feature>
<protein>
    <submittedName>
        <fullName evidence="4">EF-hand domain-containing protein</fullName>
    </submittedName>
</protein>
<dbReference type="PROSITE" id="PS00018">
    <property type="entry name" value="EF_HAND_1"/>
    <property type="match status" value="2"/>
</dbReference>
<dbReference type="SMART" id="SM00054">
    <property type="entry name" value="EFh"/>
    <property type="match status" value="3"/>
</dbReference>
<name>A0ABU9Z322_9RHOO</name>
<feature type="compositionally biased region" description="Basic and acidic residues" evidence="1">
    <location>
        <begin position="150"/>
        <end position="171"/>
    </location>
</feature>
<dbReference type="PROSITE" id="PS50222">
    <property type="entry name" value="EF_HAND_2"/>
    <property type="match status" value="2"/>
</dbReference>
<feature type="domain" description="EF-hand" evidence="3">
    <location>
        <begin position="60"/>
        <end position="95"/>
    </location>
</feature>
<accession>A0ABU9Z322</accession>